<keyword evidence="5" id="KW-1133">Transmembrane helix</keyword>
<evidence type="ECO:0000256" key="5">
    <source>
        <dbReference type="SAM" id="Phobius"/>
    </source>
</evidence>
<feature type="transmembrane region" description="Helical" evidence="5">
    <location>
        <begin position="92"/>
        <end position="119"/>
    </location>
</feature>
<name>A0A7C4D843_STAMA</name>
<sequence length="634" mass="73304">MVLINSKLSILRFTLQILFNFTFYTLLLKHNLDSLQDLSFYFKLPSILIIIVLFHILSSILLNSIILGFINTILILNVSLSKLLFINRMEVFILFIILIFSTIIVFKIFSINDIVLNTIRDQRLVIKKTFNYITVIRNYTLFFASLSLTLPLITLLYTYILLDLLNIDYSVVYRSILFYLYVNIAISLITLFFINNYTSVFKTSLLSTASIWSLIPLLACSITIINEIDSTKSIEFLKPRNPDKGILLGSVKAVLKYGTPRRLYNGFDQEWIRNVKRKTWFWLEHNDLLLIDPGKIPNRHIVIMGSSGSGKSLLAKNIILELYVKHGVKFIVFDPHNEYYIIKKYINDIEIVDASTLSLNPLEIGRSNPRERAHQLSNAIMSIFKLGHLQRQTIEELILKTYEYFGIFPDSPSSWSNKPPTLRDVLETCRKTLSEPELREVYSRVYPYLKVLADNVFAGTSLSFSRVFDKPSIIVLSNLKSDYIKLLYVDTFLHRLMNMMYRRELKGEYMIVLDEAYTLFTRDYSRQIMSKLLVESRKYGIGVVYITQYALATPQPVIENASIKIAFNISEPRNLDYVSKIFSGVYHSDRLNAIKSALKSIKSLNYLISISGLNDILVVSEEEFAKYLLENGLR</sequence>
<feature type="transmembrane region" description="Helical" evidence="5">
    <location>
        <begin position="40"/>
        <end position="58"/>
    </location>
</feature>
<accession>A0A7C4D843</accession>
<comment type="catalytic activity">
    <reaction evidence="3">
        <text>ATP + H2O = ADP + phosphate + H(+)</text>
        <dbReference type="Rhea" id="RHEA:13065"/>
        <dbReference type="ChEBI" id="CHEBI:15377"/>
        <dbReference type="ChEBI" id="CHEBI:15378"/>
        <dbReference type="ChEBI" id="CHEBI:30616"/>
        <dbReference type="ChEBI" id="CHEBI:43474"/>
        <dbReference type="ChEBI" id="CHEBI:456216"/>
        <dbReference type="EC" id="5.6.2.3"/>
    </reaction>
</comment>
<evidence type="ECO:0000256" key="4">
    <source>
        <dbReference type="ARBA" id="ARBA00048988"/>
    </source>
</evidence>
<comment type="catalytic activity">
    <reaction evidence="2">
        <text>Couples ATP hydrolysis with the unwinding of duplex DNA by translocating in the 3'-5' direction.</text>
        <dbReference type="EC" id="5.6.2.4"/>
    </reaction>
</comment>
<dbReference type="SUPFAM" id="SSF52540">
    <property type="entry name" value="P-loop containing nucleoside triphosphate hydrolases"/>
    <property type="match status" value="1"/>
</dbReference>
<evidence type="ECO:0000313" key="7">
    <source>
        <dbReference type="EMBL" id="HGM58296.1"/>
    </source>
</evidence>
<dbReference type="GO" id="GO:0043138">
    <property type="term" value="F:3'-5' DNA helicase activity"/>
    <property type="evidence" value="ECO:0007669"/>
    <property type="project" value="UniProtKB-EC"/>
</dbReference>
<dbReference type="AlphaFoldDB" id="A0A7C4D843"/>
<dbReference type="InterPro" id="IPR008571">
    <property type="entry name" value="HerA-like"/>
</dbReference>
<dbReference type="EMBL" id="DTBJ01000016">
    <property type="protein sequence ID" value="HGM58296.1"/>
    <property type="molecule type" value="Genomic_DNA"/>
</dbReference>
<feature type="domain" description="Helicase HerA central" evidence="6">
    <location>
        <begin position="291"/>
        <end position="364"/>
    </location>
</feature>
<keyword evidence="7" id="KW-0067">ATP-binding</keyword>
<protein>
    <submittedName>
        <fullName evidence="7">ATP-binding protein</fullName>
    </submittedName>
</protein>
<proteinExistence type="inferred from homology"/>
<keyword evidence="5" id="KW-0812">Transmembrane</keyword>
<feature type="transmembrane region" description="Helical" evidence="5">
    <location>
        <begin position="65"/>
        <end position="86"/>
    </location>
</feature>
<feature type="transmembrane region" description="Helical" evidence="5">
    <location>
        <begin position="9"/>
        <end position="28"/>
    </location>
</feature>
<evidence type="ECO:0000256" key="2">
    <source>
        <dbReference type="ARBA" id="ARBA00034617"/>
    </source>
</evidence>
<comment type="caution">
    <text evidence="7">The sequence shown here is derived from an EMBL/GenBank/DDBJ whole genome shotgun (WGS) entry which is preliminary data.</text>
</comment>
<dbReference type="PANTHER" id="PTHR42957">
    <property type="entry name" value="HELICASE MJ1565-RELATED"/>
    <property type="match status" value="1"/>
</dbReference>
<evidence type="ECO:0000256" key="1">
    <source>
        <dbReference type="ARBA" id="ARBA00007816"/>
    </source>
</evidence>
<reference evidence="7" key="1">
    <citation type="journal article" date="2020" name="mSystems">
        <title>Genome- and Community-Level Interaction Insights into Carbon Utilization and Element Cycling Functions of Hydrothermarchaeota in Hydrothermal Sediment.</title>
        <authorList>
            <person name="Zhou Z."/>
            <person name="Liu Y."/>
            <person name="Xu W."/>
            <person name="Pan J."/>
            <person name="Luo Z.H."/>
            <person name="Li M."/>
        </authorList>
    </citation>
    <scope>NUCLEOTIDE SEQUENCE [LARGE SCALE GENOMIC DNA]</scope>
    <source>
        <strain evidence="7">SpSt-642</strain>
    </source>
</reference>
<feature type="transmembrane region" description="Helical" evidence="5">
    <location>
        <begin position="139"/>
        <end position="160"/>
    </location>
</feature>
<gene>
    <name evidence="7" type="ORF">ENU14_01725</name>
</gene>
<feature type="transmembrane region" description="Helical" evidence="5">
    <location>
        <begin position="172"/>
        <end position="193"/>
    </location>
</feature>
<dbReference type="PANTHER" id="PTHR42957:SF1">
    <property type="entry name" value="HELICASE MJ1565-RELATED"/>
    <property type="match status" value="1"/>
</dbReference>
<dbReference type="InterPro" id="IPR027417">
    <property type="entry name" value="P-loop_NTPase"/>
</dbReference>
<organism evidence="7">
    <name type="scientific">Staphylothermus marinus</name>
    <dbReference type="NCBI Taxonomy" id="2280"/>
    <lineage>
        <taxon>Archaea</taxon>
        <taxon>Thermoproteota</taxon>
        <taxon>Thermoprotei</taxon>
        <taxon>Desulfurococcales</taxon>
        <taxon>Desulfurococcaceae</taxon>
        <taxon>Staphylothermus</taxon>
    </lineage>
</organism>
<dbReference type="GO" id="GO:0043139">
    <property type="term" value="F:5'-3' DNA helicase activity"/>
    <property type="evidence" value="ECO:0007669"/>
    <property type="project" value="UniProtKB-EC"/>
</dbReference>
<evidence type="ECO:0000256" key="3">
    <source>
        <dbReference type="ARBA" id="ARBA00048954"/>
    </source>
</evidence>
<dbReference type="InterPro" id="IPR002789">
    <property type="entry name" value="HerA_central"/>
</dbReference>
<keyword evidence="7" id="KW-0547">Nucleotide-binding</keyword>
<comment type="similarity">
    <text evidence="1">Belongs to the HerA family.</text>
</comment>
<keyword evidence="5" id="KW-0472">Membrane</keyword>
<evidence type="ECO:0000259" key="6">
    <source>
        <dbReference type="Pfam" id="PF01935"/>
    </source>
</evidence>
<dbReference type="Pfam" id="PF01935">
    <property type="entry name" value="DUF87"/>
    <property type="match status" value="1"/>
</dbReference>
<comment type="catalytic activity">
    <reaction evidence="4">
        <text>ATP + H2O = ADP + phosphate + H(+)</text>
        <dbReference type="Rhea" id="RHEA:13065"/>
        <dbReference type="ChEBI" id="CHEBI:15377"/>
        <dbReference type="ChEBI" id="CHEBI:15378"/>
        <dbReference type="ChEBI" id="CHEBI:30616"/>
        <dbReference type="ChEBI" id="CHEBI:43474"/>
        <dbReference type="ChEBI" id="CHEBI:456216"/>
        <dbReference type="EC" id="5.6.2.4"/>
    </reaction>
</comment>
<feature type="transmembrane region" description="Helical" evidence="5">
    <location>
        <begin position="205"/>
        <end position="225"/>
    </location>
</feature>
<dbReference type="Gene3D" id="3.40.50.300">
    <property type="entry name" value="P-loop containing nucleotide triphosphate hydrolases"/>
    <property type="match status" value="2"/>
</dbReference>
<dbReference type="GO" id="GO:0005524">
    <property type="term" value="F:ATP binding"/>
    <property type="evidence" value="ECO:0007669"/>
    <property type="project" value="UniProtKB-KW"/>
</dbReference>